<evidence type="ECO:0000313" key="4">
    <source>
        <dbReference type="WBParaSite" id="PSAMB.scaffold329size56415.g4642.t1"/>
    </source>
</evidence>
<evidence type="ECO:0000313" key="3">
    <source>
        <dbReference type="Proteomes" id="UP000887566"/>
    </source>
</evidence>
<evidence type="ECO:0000256" key="1">
    <source>
        <dbReference type="SAM" id="MobiDB-lite"/>
    </source>
</evidence>
<dbReference type="WBParaSite" id="PSAMB.scaffold329size56415.g4642.t1">
    <property type="protein sequence ID" value="PSAMB.scaffold329size56415.g4642.t1"/>
    <property type="gene ID" value="PSAMB.scaffold329size56415.g4642"/>
</dbReference>
<dbReference type="Gene3D" id="1.10.533.10">
    <property type="entry name" value="Death Domain, Fas"/>
    <property type="match status" value="1"/>
</dbReference>
<dbReference type="AlphaFoldDB" id="A0A914W6E3"/>
<dbReference type="InterPro" id="IPR037939">
    <property type="entry name" value="CRADD"/>
</dbReference>
<dbReference type="Pfam" id="PF00619">
    <property type="entry name" value="CARD"/>
    <property type="match status" value="1"/>
</dbReference>
<dbReference type="PANTHER" id="PTHR15034:SF5">
    <property type="entry name" value="DEATH DOMAIN-CONTAINING PROTEIN CRADD"/>
    <property type="match status" value="1"/>
</dbReference>
<dbReference type="InterPro" id="IPR001315">
    <property type="entry name" value="CARD"/>
</dbReference>
<proteinExistence type="predicted"/>
<dbReference type="PANTHER" id="PTHR15034">
    <property type="entry name" value="DEATH DOMAIN-CONTAINING PROTEIN CRADD"/>
    <property type="match status" value="1"/>
</dbReference>
<accession>A0A914W6E3</accession>
<organism evidence="3 4">
    <name type="scientific">Plectus sambesii</name>
    <dbReference type="NCBI Taxonomy" id="2011161"/>
    <lineage>
        <taxon>Eukaryota</taxon>
        <taxon>Metazoa</taxon>
        <taxon>Ecdysozoa</taxon>
        <taxon>Nematoda</taxon>
        <taxon>Chromadorea</taxon>
        <taxon>Plectida</taxon>
        <taxon>Plectina</taxon>
        <taxon>Plectoidea</taxon>
        <taxon>Plectidae</taxon>
        <taxon>Plectus</taxon>
    </lineage>
</organism>
<keyword evidence="3" id="KW-1185">Reference proteome</keyword>
<dbReference type="GO" id="GO:0002020">
    <property type="term" value="F:protease binding"/>
    <property type="evidence" value="ECO:0007669"/>
    <property type="project" value="InterPro"/>
</dbReference>
<feature type="domain" description="CARD" evidence="2">
    <location>
        <begin position="8"/>
        <end position="89"/>
    </location>
</feature>
<protein>
    <submittedName>
        <fullName evidence="4">CARD domain-containing protein</fullName>
    </submittedName>
</protein>
<dbReference type="CDD" id="cd01671">
    <property type="entry name" value="CARD"/>
    <property type="match status" value="1"/>
</dbReference>
<name>A0A914W6E3_9BILA</name>
<dbReference type="Proteomes" id="UP000887566">
    <property type="component" value="Unplaced"/>
</dbReference>
<feature type="compositionally biased region" description="Basic and acidic residues" evidence="1">
    <location>
        <begin position="97"/>
        <end position="111"/>
    </location>
</feature>
<sequence>MDEANIKVLNACCELIIRDMNVTSVVDYLIGTNPPVLLRYHANDIMKITDSEERNRKFLTILQQRGKFNAFVHFLEALKNTQQNELYTSILDRSKEPISAKNSDKNQDDKGIALGKLANLPPPGATKIDEALQR</sequence>
<dbReference type="SUPFAM" id="SSF47986">
    <property type="entry name" value="DEATH domain"/>
    <property type="match status" value="1"/>
</dbReference>
<feature type="region of interest" description="Disordered" evidence="1">
    <location>
        <begin position="97"/>
        <end position="134"/>
    </location>
</feature>
<dbReference type="GO" id="GO:0070513">
    <property type="term" value="F:death domain binding"/>
    <property type="evidence" value="ECO:0007669"/>
    <property type="project" value="InterPro"/>
</dbReference>
<reference evidence="4" key="1">
    <citation type="submission" date="2022-11" db="UniProtKB">
        <authorList>
            <consortium name="WormBaseParasite"/>
        </authorList>
    </citation>
    <scope>IDENTIFICATION</scope>
</reference>
<dbReference type="GO" id="GO:0042981">
    <property type="term" value="P:regulation of apoptotic process"/>
    <property type="evidence" value="ECO:0007669"/>
    <property type="project" value="InterPro"/>
</dbReference>
<dbReference type="InterPro" id="IPR011029">
    <property type="entry name" value="DEATH-like_dom_sf"/>
</dbReference>
<evidence type="ECO:0000259" key="2">
    <source>
        <dbReference type="Pfam" id="PF00619"/>
    </source>
</evidence>